<evidence type="ECO:0000313" key="3">
    <source>
        <dbReference type="Proteomes" id="UP001595685"/>
    </source>
</evidence>
<evidence type="ECO:0000256" key="1">
    <source>
        <dbReference type="SAM" id="Phobius"/>
    </source>
</evidence>
<dbReference type="Pfam" id="PF13829">
    <property type="entry name" value="DUF4191"/>
    <property type="match status" value="1"/>
</dbReference>
<name>A0ABV7WE17_9MICO</name>
<dbReference type="RefSeq" id="WP_340291696.1">
    <property type="nucleotide sequence ID" value="NZ_JBBEOI010000046.1"/>
</dbReference>
<keyword evidence="1" id="KW-0472">Membrane</keyword>
<feature type="transmembrane region" description="Helical" evidence="1">
    <location>
        <begin position="38"/>
        <end position="61"/>
    </location>
</feature>
<keyword evidence="1" id="KW-1133">Transmembrane helix</keyword>
<proteinExistence type="predicted"/>
<accession>A0ABV7WE17</accession>
<feature type="transmembrane region" description="Helical" evidence="1">
    <location>
        <begin position="67"/>
        <end position="86"/>
    </location>
</feature>
<reference evidence="3" key="1">
    <citation type="journal article" date="2019" name="Int. J. Syst. Evol. Microbiol.">
        <title>The Global Catalogue of Microorganisms (GCM) 10K type strain sequencing project: providing services to taxonomists for standard genome sequencing and annotation.</title>
        <authorList>
            <consortium name="The Broad Institute Genomics Platform"/>
            <consortium name="The Broad Institute Genome Sequencing Center for Infectious Disease"/>
            <person name="Wu L."/>
            <person name="Ma J."/>
        </authorList>
    </citation>
    <scope>NUCLEOTIDE SEQUENCE [LARGE SCALE GENOMIC DNA]</scope>
    <source>
        <strain evidence="3">NCAIM B.02333</strain>
    </source>
</reference>
<evidence type="ECO:0000313" key="2">
    <source>
        <dbReference type="EMBL" id="MFC3688083.1"/>
    </source>
</evidence>
<gene>
    <name evidence="2" type="ORF">ACFOLH_06990</name>
</gene>
<dbReference type="Proteomes" id="UP001595685">
    <property type="component" value="Unassembled WGS sequence"/>
</dbReference>
<sequence>MARTGSSAASDAAPAKKQGRLRQFAAVYRMTAQYDRPAPLWVLGSALLVLLVGLGLTFLLADGLFSRILGSISSVLAAVLVGLVVLTRRADKALFAQVDGRQGATAIVMQQLRRGWVTSEEPVGADPRTKDLVFRAVGRPGIVLLVEGPLPRTFRLADGEKKRHTRVASGVPVHVIHVGNGEGQVPLRKVSRRMMRLPRTLTPSEVSAVAKRMQALGGLRASVPKGIDPTRARASRGR</sequence>
<dbReference type="InterPro" id="IPR025445">
    <property type="entry name" value="DUF4191"/>
</dbReference>
<keyword evidence="3" id="KW-1185">Reference proteome</keyword>
<protein>
    <submittedName>
        <fullName evidence="2">DUF4191 domain-containing protein</fullName>
    </submittedName>
</protein>
<dbReference type="EMBL" id="JBHRWW010000003">
    <property type="protein sequence ID" value="MFC3688083.1"/>
    <property type="molecule type" value="Genomic_DNA"/>
</dbReference>
<keyword evidence="1" id="KW-0812">Transmembrane</keyword>
<organism evidence="2 3">
    <name type="scientific">Aquipuribacter hungaricus</name>
    <dbReference type="NCBI Taxonomy" id="545624"/>
    <lineage>
        <taxon>Bacteria</taxon>
        <taxon>Bacillati</taxon>
        <taxon>Actinomycetota</taxon>
        <taxon>Actinomycetes</taxon>
        <taxon>Micrococcales</taxon>
        <taxon>Intrasporangiaceae</taxon>
        <taxon>Aquipuribacter</taxon>
    </lineage>
</organism>
<comment type="caution">
    <text evidence="2">The sequence shown here is derived from an EMBL/GenBank/DDBJ whole genome shotgun (WGS) entry which is preliminary data.</text>
</comment>